<sequence length="78" mass="8248">MSAQEYLDARNAGRAAFDAGEPTTANPYSAAARAGLSYRDIVVDGADIAEANPKATMLARLWLAGWQSGRDADESSRS</sequence>
<protein>
    <submittedName>
        <fullName evidence="2">Uncharacterized protein</fullName>
    </submittedName>
</protein>
<evidence type="ECO:0000313" key="3">
    <source>
        <dbReference type="Proteomes" id="UP000255082"/>
    </source>
</evidence>
<proteinExistence type="predicted"/>
<dbReference type="RefSeq" id="WP_062962858.1">
    <property type="nucleotide sequence ID" value="NZ_JAJFOE010000001.1"/>
</dbReference>
<gene>
    <name evidence="2" type="ORF">NCTC13184_05759</name>
</gene>
<feature type="region of interest" description="Disordered" evidence="1">
    <location>
        <begin position="1"/>
        <end position="25"/>
    </location>
</feature>
<name>A0A378X199_9NOCA</name>
<dbReference type="Proteomes" id="UP000255082">
    <property type="component" value="Unassembled WGS sequence"/>
</dbReference>
<evidence type="ECO:0000256" key="1">
    <source>
        <dbReference type="SAM" id="MobiDB-lite"/>
    </source>
</evidence>
<organism evidence="2 3">
    <name type="scientific">Nocardia africana</name>
    <dbReference type="NCBI Taxonomy" id="134964"/>
    <lineage>
        <taxon>Bacteria</taxon>
        <taxon>Bacillati</taxon>
        <taxon>Actinomycetota</taxon>
        <taxon>Actinomycetes</taxon>
        <taxon>Mycobacteriales</taxon>
        <taxon>Nocardiaceae</taxon>
        <taxon>Nocardia</taxon>
    </lineage>
</organism>
<dbReference type="EMBL" id="UGRU01000001">
    <property type="protein sequence ID" value="SUA47219.1"/>
    <property type="molecule type" value="Genomic_DNA"/>
</dbReference>
<reference evidence="2 3" key="1">
    <citation type="submission" date="2018-06" db="EMBL/GenBank/DDBJ databases">
        <authorList>
            <consortium name="Pathogen Informatics"/>
            <person name="Doyle S."/>
        </authorList>
    </citation>
    <scope>NUCLEOTIDE SEQUENCE [LARGE SCALE GENOMIC DNA]</scope>
    <source>
        <strain evidence="2 3">NCTC13184</strain>
    </source>
</reference>
<evidence type="ECO:0000313" key="2">
    <source>
        <dbReference type="EMBL" id="SUA47219.1"/>
    </source>
</evidence>
<dbReference type="AlphaFoldDB" id="A0A378X199"/>
<accession>A0A378X199</accession>